<name>A0ACC1SS29_9HYPO</name>
<proteinExistence type="predicted"/>
<accession>A0ACC1SS29</accession>
<dbReference type="EMBL" id="JANRMS010000160">
    <property type="protein sequence ID" value="KAJ3545186.1"/>
    <property type="molecule type" value="Genomic_DNA"/>
</dbReference>
<evidence type="ECO:0000313" key="2">
    <source>
        <dbReference type="Proteomes" id="UP001148629"/>
    </source>
</evidence>
<organism evidence="1 2">
    <name type="scientific">Fusarium decemcellulare</name>
    <dbReference type="NCBI Taxonomy" id="57161"/>
    <lineage>
        <taxon>Eukaryota</taxon>
        <taxon>Fungi</taxon>
        <taxon>Dikarya</taxon>
        <taxon>Ascomycota</taxon>
        <taxon>Pezizomycotina</taxon>
        <taxon>Sordariomycetes</taxon>
        <taxon>Hypocreomycetidae</taxon>
        <taxon>Hypocreales</taxon>
        <taxon>Nectriaceae</taxon>
        <taxon>Fusarium</taxon>
        <taxon>Fusarium decemcellulare species complex</taxon>
    </lineage>
</organism>
<protein>
    <submittedName>
        <fullName evidence="1">Uncharacterized protein</fullName>
    </submittedName>
</protein>
<comment type="caution">
    <text evidence="1">The sequence shown here is derived from an EMBL/GenBank/DDBJ whole genome shotgun (WGS) entry which is preliminary data.</text>
</comment>
<sequence>MALLAPYNDAMKLGSGFNSFTQELCLDGAVVREDGTPGRQHQHETDDDGDSGKPHSGPVAQLVTYKTSIIDKVSDVFDTLNINAAFTVKFGKGGVEGGGDFLNVSKIKNSDLTYMVSCKVVNQITMDQNLTKFSPIQTLKAADFPRVYGDSFISGFQEGGEFNAIISIRAKDRSQAHTIKADASVSLTLEKASGSLDVGLDKIKRDILTENETTVSVTWTGGGQGLKKSDEDWTFDTMKAAALKFPELVSRCPMRTHAVLTKYTSLKSFHAMSTQFNPLSYENARVYTSALRDAFLDYQNISKQLSVLSLDVNSGSQKLVTQKEKLDKDFAEKTLKASDPSLLGNILSDTGAESMEKDIKKKSEEGKEKTDTKEASTVSDNASEEAIIIDDNKVKDDSNKETHTEADDTKVEEKPSPPSASSPLVIDKPYPPTMYGLEAARMQCRFMMNRIVAEVDKVATHPEIAADESRPLPYMSPFLFNMLLPVGIPVNPVVHY</sequence>
<dbReference type="Proteomes" id="UP001148629">
    <property type="component" value="Unassembled WGS sequence"/>
</dbReference>
<reference evidence="1" key="1">
    <citation type="submission" date="2022-08" db="EMBL/GenBank/DDBJ databases">
        <title>Genome Sequence of Fusarium decemcellulare.</title>
        <authorList>
            <person name="Buettner E."/>
        </authorList>
    </citation>
    <scope>NUCLEOTIDE SEQUENCE</scope>
    <source>
        <strain evidence="1">Babe19</strain>
    </source>
</reference>
<gene>
    <name evidence="1" type="ORF">NM208_g2636</name>
</gene>
<evidence type="ECO:0000313" key="1">
    <source>
        <dbReference type="EMBL" id="KAJ3545186.1"/>
    </source>
</evidence>
<keyword evidence="2" id="KW-1185">Reference proteome</keyword>